<proteinExistence type="predicted"/>
<name>A0A0D2AHT0_9EURO</name>
<dbReference type="VEuPathDB" id="FungiDB:PV06_08290"/>
<feature type="chain" id="PRO_5002238345" description="Secreted protein" evidence="1">
    <location>
        <begin position="29"/>
        <end position="147"/>
    </location>
</feature>
<dbReference type="RefSeq" id="XP_016259917.1">
    <property type="nucleotide sequence ID" value="XM_016409609.1"/>
</dbReference>
<accession>A0A0D2AHT0</accession>
<protein>
    <recommendedName>
        <fullName evidence="4">Secreted protein</fullName>
    </recommendedName>
</protein>
<dbReference type="GeneID" id="27360364"/>
<feature type="signal peptide" evidence="1">
    <location>
        <begin position="1"/>
        <end position="28"/>
    </location>
</feature>
<evidence type="ECO:0000313" key="3">
    <source>
        <dbReference type="Proteomes" id="UP000053342"/>
    </source>
</evidence>
<reference evidence="2 3" key="1">
    <citation type="submission" date="2015-01" db="EMBL/GenBank/DDBJ databases">
        <title>The Genome Sequence of Exophiala oligosperma CBS72588.</title>
        <authorList>
            <consortium name="The Broad Institute Genomics Platform"/>
            <person name="Cuomo C."/>
            <person name="de Hoog S."/>
            <person name="Gorbushina A."/>
            <person name="Stielow B."/>
            <person name="Teixiera M."/>
            <person name="Abouelleil A."/>
            <person name="Chapman S.B."/>
            <person name="Priest M."/>
            <person name="Young S.K."/>
            <person name="Wortman J."/>
            <person name="Nusbaum C."/>
            <person name="Birren B."/>
        </authorList>
    </citation>
    <scope>NUCLEOTIDE SEQUENCE [LARGE SCALE GENOMIC DNA]</scope>
    <source>
        <strain evidence="2 3">CBS 72588</strain>
    </source>
</reference>
<dbReference type="EMBL" id="KN847339">
    <property type="protein sequence ID" value="KIW39701.1"/>
    <property type="molecule type" value="Genomic_DNA"/>
</dbReference>
<dbReference type="AlphaFoldDB" id="A0A0D2AHT0"/>
<dbReference type="HOGENOM" id="CLU_1768064_0_0_1"/>
<evidence type="ECO:0000256" key="1">
    <source>
        <dbReference type="SAM" id="SignalP"/>
    </source>
</evidence>
<dbReference type="Proteomes" id="UP000053342">
    <property type="component" value="Unassembled WGS sequence"/>
</dbReference>
<evidence type="ECO:0000313" key="2">
    <source>
        <dbReference type="EMBL" id="KIW39701.1"/>
    </source>
</evidence>
<keyword evidence="1" id="KW-0732">Signal</keyword>
<evidence type="ECO:0008006" key="4">
    <source>
        <dbReference type="Google" id="ProtNLM"/>
    </source>
</evidence>
<sequence>MVALFFRSRFILLNIILFVVVLTTEVSADSSIIDVKPGAGSNIYSTFVSSRPSVGDESLRVGSTWSGSSNGPNPSLFILFNFFIRSSSSLCCCLHSISSSESARSIFTMSSPFWLTDSHKRLHSAIARVTFFEVNGASHSFTPFLVQ</sequence>
<organism evidence="2 3">
    <name type="scientific">Exophiala oligosperma</name>
    <dbReference type="NCBI Taxonomy" id="215243"/>
    <lineage>
        <taxon>Eukaryota</taxon>
        <taxon>Fungi</taxon>
        <taxon>Dikarya</taxon>
        <taxon>Ascomycota</taxon>
        <taxon>Pezizomycotina</taxon>
        <taxon>Eurotiomycetes</taxon>
        <taxon>Chaetothyriomycetidae</taxon>
        <taxon>Chaetothyriales</taxon>
        <taxon>Herpotrichiellaceae</taxon>
        <taxon>Exophiala</taxon>
    </lineage>
</organism>
<gene>
    <name evidence="2" type="ORF">PV06_08290</name>
</gene>
<keyword evidence="3" id="KW-1185">Reference proteome</keyword>